<dbReference type="Gene3D" id="1.20.1070.10">
    <property type="entry name" value="Rhodopsin 7-helix transmembrane proteins"/>
    <property type="match status" value="1"/>
</dbReference>
<gene>
    <name evidence="13" type="ORF">WN55_02736</name>
</gene>
<evidence type="ECO:0000313" key="13">
    <source>
        <dbReference type="EMBL" id="KZC04374.1"/>
    </source>
</evidence>
<feature type="region of interest" description="Disordered" evidence="10">
    <location>
        <begin position="572"/>
        <end position="607"/>
    </location>
</feature>
<dbReference type="InterPro" id="IPR017452">
    <property type="entry name" value="GPCR_Rhodpsn_7TM"/>
</dbReference>
<keyword evidence="5 9" id="KW-0297">G-protein coupled receptor</keyword>
<dbReference type="InterPro" id="IPR000276">
    <property type="entry name" value="GPCR_Rhodpsn"/>
</dbReference>
<feature type="region of interest" description="Disordered" evidence="10">
    <location>
        <begin position="719"/>
        <end position="745"/>
    </location>
</feature>
<keyword evidence="13" id="KW-0527">Neuropeptide</keyword>
<evidence type="ECO:0000259" key="12">
    <source>
        <dbReference type="PROSITE" id="PS50262"/>
    </source>
</evidence>
<dbReference type="OrthoDB" id="20772at2759"/>
<feature type="domain" description="G-protein coupled receptors family 1 profile" evidence="12">
    <location>
        <begin position="56"/>
        <end position="323"/>
    </location>
</feature>
<dbReference type="Pfam" id="PF00001">
    <property type="entry name" value="7tm_1"/>
    <property type="match status" value="1"/>
</dbReference>
<dbReference type="InterPro" id="IPR006640">
    <property type="entry name" value="SprT-like_domain"/>
</dbReference>
<evidence type="ECO:0000256" key="11">
    <source>
        <dbReference type="SAM" id="Phobius"/>
    </source>
</evidence>
<dbReference type="GO" id="GO:0005886">
    <property type="term" value="C:plasma membrane"/>
    <property type="evidence" value="ECO:0007669"/>
    <property type="project" value="TreeGrafter"/>
</dbReference>
<keyword evidence="4 11" id="KW-1133">Transmembrane helix</keyword>
<dbReference type="SUPFAM" id="SSF47095">
    <property type="entry name" value="HMG-box"/>
    <property type="match status" value="1"/>
</dbReference>
<name>A0A154NZ86_DUFNO</name>
<dbReference type="InterPro" id="IPR035240">
    <property type="entry name" value="SprT_Zn_ribbon"/>
</dbReference>
<feature type="compositionally biased region" description="Polar residues" evidence="10">
    <location>
        <begin position="585"/>
        <end position="597"/>
    </location>
</feature>
<evidence type="ECO:0000256" key="9">
    <source>
        <dbReference type="RuleBase" id="RU000688"/>
    </source>
</evidence>
<dbReference type="PRINTS" id="PR00237">
    <property type="entry name" value="GPCRRHODOPSN"/>
</dbReference>
<keyword evidence="3 9" id="KW-0812">Transmembrane</keyword>
<dbReference type="Pfam" id="PF10263">
    <property type="entry name" value="SprT-like"/>
    <property type="match status" value="1"/>
</dbReference>
<comment type="similarity">
    <text evidence="2 9">Belongs to the G-protein coupled receptor 1 family.</text>
</comment>
<evidence type="ECO:0000256" key="10">
    <source>
        <dbReference type="SAM" id="MobiDB-lite"/>
    </source>
</evidence>
<dbReference type="SUPFAM" id="SSF81321">
    <property type="entry name" value="Family A G protein-coupled receptor-like"/>
    <property type="match status" value="1"/>
</dbReference>
<feature type="transmembrane region" description="Helical" evidence="11">
    <location>
        <begin position="44"/>
        <end position="65"/>
    </location>
</feature>
<reference evidence="13 14" key="1">
    <citation type="submission" date="2015-07" db="EMBL/GenBank/DDBJ databases">
        <title>The genome of Dufourea novaeangliae.</title>
        <authorList>
            <person name="Pan H."/>
            <person name="Kapheim K."/>
        </authorList>
    </citation>
    <scope>NUCLEOTIDE SEQUENCE [LARGE SCALE GENOMIC DNA]</scope>
    <source>
        <strain evidence="13">0120121106</strain>
        <tissue evidence="13">Whole body</tissue>
    </source>
</reference>
<dbReference type="GO" id="GO:0005634">
    <property type="term" value="C:nucleus"/>
    <property type="evidence" value="ECO:0007669"/>
    <property type="project" value="UniProtKB-ARBA"/>
</dbReference>
<dbReference type="STRING" id="178035.A0A154NZ86"/>
<feature type="transmembrane region" description="Helical" evidence="11">
    <location>
        <begin position="264"/>
        <end position="282"/>
    </location>
</feature>
<evidence type="ECO:0000256" key="8">
    <source>
        <dbReference type="ARBA" id="ARBA00023224"/>
    </source>
</evidence>
<dbReference type="EMBL" id="KQ434778">
    <property type="protein sequence ID" value="KZC04374.1"/>
    <property type="molecule type" value="Genomic_DNA"/>
</dbReference>
<evidence type="ECO:0000256" key="4">
    <source>
        <dbReference type="ARBA" id="ARBA00022989"/>
    </source>
</evidence>
<evidence type="ECO:0000256" key="6">
    <source>
        <dbReference type="ARBA" id="ARBA00023136"/>
    </source>
</evidence>
<keyword evidence="14" id="KW-1185">Reference proteome</keyword>
<keyword evidence="8 9" id="KW-0807">Transducer</keyword>
<dbReference type="SMART" id="SM01381">
    <property type="entry name" value="7TM_GPCR_Srsx"/>
    <property type="match status" value="1"/>
</dbReference>
<sequence>MNVSDEQSYLKNITGYEHLNESEFLETNLGSKYLPLKLKVPATVVYVVILVAGVVGNLATCIVICKQRHMQTPTNCYLFNLALSDLLLLLCGIPFELDQFWEQYPWRWGVGICKIRAYISESSSYVSVLTIVAFSSERYLAICHPLRRYASGLKVPVRIIVLTWLVSLVSAIPFAHYINVSYIEYPPGSNNYSENSAMCMMQKENIPEFPLYELSCFVFFLLPMAFIAVLYVRMGLRIQNSSLEHSVEGSVHGETRQAQSRKTIIRMLGAVVITFVICWAPFHGQRLMYVHLEWSSVADIHTWLFLLSGCLYYFSTSVNPILYNVMSAKYRNAFRETLCCYPATPRITRTDLSSVRDSSAGCGLENDLLCNIKNKVEGWKRYNQHENIKMYPDKEVQASISESQDFCLKLSQDSAISDSQDVVINDLKNTIVISDSSSECSSPKCSSNLKYKSKNHFNSQQEVCIVHTSDSDSSDTQEKEYLESWRKNEKPNFIANNKNRINITRKHNALFTSDDDNSISNSEQSEQCIESSIKTKSTYFSYSPDSNVRVTSKSNTQLHIKTVNKRNLLLQNAGSSVGSKSSKSTNQASKALSSKCQSDGKKKLTQKDAQNIMKTIKSTRIIYESPRRENNVIINESIDSGMHPAISLKNNLKKTNIIIDETLNSESDVISDTQRNSTNLYKNHVNKYFNASHVDKNVDTMCTALSDRKKKQISEWLMTNSPDSKSDTSFSMVPASNKNDISSGNSSLERLEMNYETPNNREKIRQTLANEKRVINEENNKIIESPAIRQTTILDYTKRSKNNALELRTLNNRTNNNGISTPTTNKPQNVDVTDCADILDKLYGKSWREKAGVLFPISEPRKQIVPTKSRAVQTERKIKNKQKIYTSESEDESPSREDLKSRKCIMKKNAPTNVKQKDSFINDEILSESECESSYYTALTNPRTSTNSTKRKPKLPSTIKKAIAICDSDTEDEDNNHNQAQDLRRKKLCFSADDSDGSSTSEFDPGDDIPIKSKTRKDLIKISRQIPKTYTAIKPTSDIRKYEKNESFLASLSENVPLANAHPDAKKYRTNYKNNKEDLSKYLYKLYNDKVFDTQLPKDLSIEWNVRMRGTAGYCYNKKSVRTLGGVMRSSRIVLSTKVLDTPDRLRDTLIHEMCHAAAWLINSVSDGHGPFWTGWANKAMKTFPELPPIRRCHDYKIKTKFTYKCVGCGYSIGRHSKSLDIEKKRCGHCYGKFELLLNKTTKSGTVQVQTPKREINGFALYVKENYNTIKKKRNIRHAEVMKILGQQFSAVKIAKQQGNLENDPNTPG</sequence>
<comment type="subcellular location">
    <subcellularLocation>
        <location evidence="1">Membrane</location>
        <topology evidence="1">Multi-pass membrane protein</topology>
    </subcellularLocation>
</comment>
<protein>
    <submittedName>
        <fullName evidence="13">Neuropeptides capa receptor</fullName>
    </submittedName>
</protein>
<dbReference type="CDD" id="cd15134">
    <property type="entry name" value="7tmA_capaR"/>
    <property type="match status" value="1"/>
</dbReference>
<dbReference type="Proteomes" id="UP000076502">
    <property type="component" value="Unassembled WGS sequence"/>
</dbReference>
<dbReference type="PROSITE" id="PS50262">
    <property type="entry name" value="G_PROTEIN_RECEP_F1_2"/>
    <property type="match status" value="1"/>
</dbReference>
<organism evidence="13 14">
    <name type="scientific">Dufourea novaeangliae</name>
    <name type="common">Sweat bee</name>
    <dbReference type="NCBI Taxonomy" id="178035"/>
    <lineage>
        <taxon>Eukaryota</taxon>
        <taxon>Metazoa</taxon>
        <taxon>Ecdysozoa</taxon>
        <taxon>Arthropoda</taxon>
        <taxon>Hexapoda</taxon>
        <taxon>Insecta</taxon>
        <taxon>Pterygota</taxon>
        <taxon>Neoptera</taxon>
        <taxon>Endopterygota</taxon>
        <taxon>Hymenoptera</taxon>
        <taxon>Apocrita</taxon>
        <taxon>Aculeata</taxon>
        <taxon>Apoidea</taxon>
        <taxon>Anthophila</taxon>
        <taxon>Halictidae</taxon>
        <taxon>Rophitinae</taxon>
        <taxon>Dufourea</taxon>
    </lineage>
</organism>
<dbReference type="GO" id="GO:0006974">
    <property type="term" value="P:DNA damage response"/>
    <property type="evidence" value="ECO:0007669"/>
    <property type="project" value="UniProtKB-ARBA"/>
</dbReference>
<feature type="transmembrane region" description="Helical" evidence="11">
    <location>
        <begin position="155"/>
        <end position="178"/>
    </location>
</feature>
<dbReference type="InterPro" id="IPR036910">
    <property type="entry name" value="HMG_box_dom_sf"/>
</dbReference>
<feature type="compositionally biased region" description="Low complexity" evidence="10">
    <location>
        <begin position="574"/>
        <end position="584"/>
    </location>
</feature>
<evidence type="ECO:0000256" key="3">
    <source>
        <dbReference type="ARBA" id="ARBA00022692"/>
    </source>
</evidence>
<dbReference type="GO" id="GO:0008188">
    <property type="term" value="F:neuropeptide receptor activity"/>
    <property type="evidence" value="ECO:0007669"/>
    <property type="project" value="TreeGrafter"/>
</dbReference>
<dbReference type="SMART" id="SM00731">
    <property type="entry name" value="SprT"/>
    <property type="match status" value="1"/>
</dbReference>
<proteinExistence type="inferred from homology"/>
<dbReference type="Pfam" id="PF17283">
    <property type="entry name" value="Zn_ribbon_SprT"/>
    <property type="match status" value="1"/>
</dbReference>
<keyword evidence="7 9" id="KW-0675">Receptor</keyword>
<feature type="transmembrane region" description="Helical" evidence="11">
    <location>
        <begin position="211"/>
        <end position="232"/>
    </location>
</feature>
<feature type="region of interest" description="Disordered" evidence="10">
    <location>
        <begin position="866"/>
        <end position="904"/>
    </location>
</feature>
<evidence type="ECO:0000256" key="7">
    <source>
        <dbReference type="ARBA" id="ARBA00023170"/>
    </source>
</evidence>
<dbReference type="PANTHER" id="PTHR24243:SF107">
    <property type="entry name" value="NEUROPEPTIDES CAPA RECEPTOR"/>
    <property type="match status" value="1"/>
</dbReference>
<evidence type="ECO:0000256" key="2">
    <source>
        <dbReference type="ARBA" id="ARBA00010663"/>
    </source>
</evidence>
<evidence type="ECO:0000313" key="14">
    <source>
        <dbReference type="Proteomes" id="UP000076502"/>
    </source>
</evidence>
<keyword evidence="6 11" id="KW-0472">Membrane</keyword>
<evidence type="ECO:0000256" key="5">
    <source>
        <dbReference type="ARBA" id="ARBA00023040"/>
    </source>
</evidence>
<dbReference type="PROSITE" id="PS00237">
    <property type="entry name" value="G_PROTEIN_RECEP_F1_1"/>
    <property type="match status" value="1"/>
</dbReference>
<evidence type="ECO:0000256" key="1">
    <source>
        <dbReference type="ARBA" id="ARBA00004141"/>
    </source>
</evidence>
<accession>A0A154NZ86</accession>
<dbReference type="PANTHER" id="PTHR24243">
    <property type="entry name" value="G-PROTEIN COUPLED RECEPTOR"/>
    <property type="match status" value="1"/>
</dbReference>